<dbReference type="GO" id="GO:0005737">
    <property type="term" value="C:cytoplasm"/>
    <property type="evidence" value="ECO:0007669"/>
    <property type="project" value="UniProtKB-SubCell"/>
</dbReference>
<accession>A0A6J4RPQ2</accession>
<dbReference type="InterPro" id="IPR014720">
    <property type="entry name" value="dsRBD_dom"/>
</dbReference>
<feature type="binding site" evidence="8">
    <location>
        <position position="115"/>
    </location>
    <ligand>
        <name>Mg(2+)</name>
        <dbReference type="ChEBI" id="CHEBI:18420"/>
    </ligand>
</feature>
<dbReference type="Pfam" id="PF00035">
    <property type="entry name" value="dsrm"/>
    <property type="match status" value="1"/>
</dbReference>
<gene>
    <name evidence="8" type="primary">rnc</name>
    <name evidence="12" type="ORF">AVDCRST_MAG45-7</name>
</gene>
<feature type="active site" evidence="8">
    <location>
        <position position="115"/>
    </location>
</feature>
<dbReference type="Gene3D" id="3.30.160.20">
    <property type="match status" value="1"/>
</dbReference>
<feature type="active site" evidence="8">
    <location>
        <position position="41"/>
    </location>
</feature>
<keyword evidence="8" id="KW-0819">tRNA processing</keyword>
<keyword evidence="8" id="KW-0479">Metal-binding</keyword>
<evidence type="ECO:0000256" key="5">
    <source>
        <dbReference type="ARBA" id="ARBA00022759"/>
    </source>
</evidence>
<dbReference type="SMART" id="SM00358">
    <property type="entry name" value="DSRM"/>
    <property type="match status" value="1"/>
</dbReference>
<dbReference type="EMBL" id="CADCVU010000001">
    <property type="protein sequence ID" value="CAA9478557.1"/>
    <property type="molecule type" value="Genomic_DNA"/>
</dbReference>
<evidence type="ECO:0000313" key="12">
    <source>
        <dbReference type="EMBL" id="CAA9478557.1"/>
    </source>
</evidence>
<comment type="similarity">
    <text evidence="2">Belongs to the ribonuclease III family.</text>
</comment>
<feature type="binding site" evidence="8">
    <location>
        <position position="112"/>
    </location>
    <ligand>
        <name>Mg(2+)</name>
        <dbReference type="ChEBI" id="CHEBI:18420"/>
    </ligand>
</feature>
<dbReference type="Pfam" id="PF14622">
    <property type="entry name" value="Ribonucleas_3_3"/>
    <property type="match status" value="1"/>
</dbReference>
<comment type="subunit">
    <text evidence="8">Homodimer.</text>
</comment>
<comment type="catalytic activity">
    <reaction evidence="1 8">
        <text>Endonucleolytic cleavage to 5'-phosphomonoester.</text>
        <dbReference type="EC" id="3.1.26.3"/>
    </reaction>
</comment>
<comment type="function">
    <text evidence="8">Digests double-stranded RNA. Involved in the processing of primary rRNA transcript to yield the immediate precursors to the large and small rRNAs (23S and 16S). Processes some mRNAs, and tRNAs when they are encoded in the rRNA operon. Processes pre-crRNA and tracrRNA of type II CRISPR loci if present in the organism.</text>
</comment>
<evidence type="ECO:0000259" key="10">
    <source>
        <dbReference type="PROSITE" id="PS50137"/>
    </source>
</evidence>
<evidence type="ECO:0000256" key="7">
    <source>
        <dbReference type="ARBA" id="ARBA00022884"/>
    </source>
</evidence>
<keyword evidence="3 8" id="KW-0507">mRNA processing</keyword>
<dbReference type="InterPro" id="IPR036389">
    <property type="entry name" value="RNase_III_sf"/>
</dbReference>
<evidence type="ECO:0000256" key="9">
    <source>
        <dbReference type="SAM" id="MobiDB-lite"/>
    </source>
</evidence>
<evidence type="ECO:0000259" key="11">
    <source>
        <dbReference type="PROSITE" id="PS50142"/>
    </source>
</evidence>
<keyword evidence="8" id="KW-0699">rRNA-binding</keyword>
<reference evidence="12" key="1">
    <citation type="submission" date="2020-02" db="EMBL/GenBank/DDBJ databases">
        <authorList>
            <person name="Meier V. D."/>
        </authorList>
    </citation>
    <scope>NUCLEOTIDE SEQUENCE</scope>
    <source>
        <strain evidence="12">AVDCRST_MAG45</strain>
    </source>
</reference>
<feature type="domain" description="DRBM" evidence="10">
    <location>
        <begin position="151"/>
        <end position="214"/>
    </location>
</feature>
<evidence type="ECO:0000256" key="6">
    <source>
        <dbReference type="ARBA" id="ARBA00022801"/>
    </source>
</evidence>
<evidence type="ECO:0000256" key="2">
    <source>
        <dbReference type="ARBA" id="ARBA00010183"/>
    </source>
</evidence>
<evidence type="ECO:0000256" key="1">
    <source>
        <dbReference type="ARBA" id="ARBA00000109"/>
    </source>
</evidence>
<proteinExistence type="inferred from homology"/>
<dbReference type="SMART" id="SM00535">
    <property type="entry name" value="RIBOc"/>
    <property type="match status" value="1"/>
</dbReference>
<comment type="caution">
    <text evidence="8">Lacks conserved residue(s) required for the propagation of feature annotation.</text>
</comment>
<dbReference type="GO" id="GO:0010468">
    <property type="term" value="P:regulation of gene expression"/>
    <property type="evidence" value="ECO:0007669"/>
    <property type="project" value="TreeGrafter"/>
</dbReference>
<dbReference type="CDD" id="cd00593">
    <property type="entry name" value="RIBOc"/>
    <property type="match status" value="1"/>
</dbReference>
<feature type="domain" description="RNase III" evidence="11">
    <location>
        <begin position="1"/>
        <end position="126"/>
    </location>
</feature>
<dbReference type="GO" id="GO:0006364">
    <property type="term" value="P:rRNA processing"/>
    <property type="evidence" value="ECO:0007669"/>
    <property type="project" value="UniProtKB-UniRule"/>
</dbReference>
<keyword evidence="7 8" id="KW-0694">RNA-binding</keyword>
<dbReference type="SUPFAM" id="SSF54768">
    <property type="entry name" value="dsRNA-binding domain-like"/>
    <property type="match status" value="1"/>
</dbReference>
<dbReference type="SUPFAM" id="SSF69065">
    <property type="entry name" value="RNase III domain-like"/>
    <property type="match status" value="1"/>
</dbReference>
<keyword evidence="6 8" id="KW-0378">Hydrolase</keyword>
<dbReference type="PANTHER" id="PTHR11207">
    <property type="entry name" value="RIBONUCLEASE III"/>
    <property type="match status" value="1"/>
</dbReference>
<dbReference type="EC" id="3.1.26.3" evidence="8"/>
<keyword evidence="5 8" id="KW-0255">Endonuclease</keyword>
<comment type="cofactor">
    <cofactor evidence="8">
        <name>Mg(2+)</name>
        <dbReference type="ChEBI" id="CHEBI:18420"/>
    </cofactor>
</comment>
<organism evidence="12">
    <name type="scientific">uncultured Solirubrobacterales bacterium</name>
    <dbReference type="NCBI Taxonomy" id="768556"/>
    <lineage>
        <taxon>Bacteria</taxon>
        <taxon>Bacillati</taxon>
        <taxon>Actinomycetota</taxon>
        <taxon>Thermoleophilia</taxon>
        <taxon>Solirubrobacterales</taxon>
        <taxon>environmental samples</taxon>
    </lineage>
</organism>
<dbReference type="HAMAP" id="MF_00104">
    <property type="entry name" value="RNase_III"/>
    <property type="match status" value="1"/>
</dbReference>
<evidence type="ECO:0000256" key="8">
    <source>
        <dbReference type="HAMAP-Rule" id="MF_00104"/>
    </source>
</evidence>
<comment type="subcellular location">
    <subcellularLocation>
        <location evidence="8">Cytoplasm</location>
    </subcellularLocation>
</comment>
<dbReference type="PROSITE" id="PS50142">
    <property type="entry name" value="RNASE_3_2"/>
    <property type="match status" value="1"/>
</dbReference>
<keyword evidence="4 8" id="KW-0540">Nuclease</keyword>
<evidence type="ECO:0000256" key="4">
    <source>
        <dbReference type="ARBA" id="ARBA00022722"/>
    </source>
</evidence>
<dbReference type="GO" id="GO:0019843">
    <property type="term" value="F:rRNA binding"/>
    <property type="evidence" value="ECO:0007669"/>
    <property type="project" value="UniProtKB-KW"/>
</dbReference>
<keyword evidence="8" id="KW-0460">Magnesium</keyword>
<dbReference type="PROSITE" id="PS50137">
    <property type="entry name" value="DS_RBD"/>
    <property type="match status" value="1"/>
</dbReference>
<dbReference type="GO" id="GO:0008033">
    <property type="term" value="P:tRNA processing"/>
    <property type="evidence" value="ECO:0007669"/>
    <property type="project" value="UniProtKB-KW"/>
</dbReference>
<keyword evidence="8" id="KW-0698">rRNA processing</keyword>
<dbReference type="AlphaFoldDB" id="A0A6J4RPQ2"/>
<keyword evidence="8" id="KW-0963">Cytoplasm</keyword>
<dbReference type="Gene3D" id="1.10.1520.10">
    <property type="entry name" value="Ribonuclease III domain"/>
    <property type="match status" value="1"/>
</dbReference>
<dbReference type="InterPro" id="IPR000999">
    <property type="entry name" value="RNase_III_dom"/>
</dbReference>
<dbReference type="PANTHER" id="PTHR11207:SF0">
    <property type="entry name" value="RIBONUCLEASE 3"/>
    <property type="match status" value="1"/>
</dbReference>
<dbReference type="GO" id="GO:0003725">
    <property type="term" value="F:double-stranded RNA binding"/>
    <property type="evidence" value="ECO:0007669"/>
    <property type="project" value="TreeGrafter"/>
</dbReference>
<protein>
    <recommendedName>
        <fullName evidence="8">Ribonuclease 3</fullName>
        <ecNumber evidence="8">3.1.26.3</ecNumber>
    </recommendedName>
    <alternativeName>
        <fullName evidence="8">Ribonuclease III</fullName>
        <shortName evidence="8">RNase III</shortName>
    </alternativeName>
</protein>
<name>A0A6J4RPQ2_9ACTN</name>
<sequence>METLAGLLEDIPDDLAREAVTHASWVERRSDSWERLAFLGDVVLGLAVSSDIYPRFPHFGAGRLTKLRAQAVSRGACAEVARDLGLAERVLAAAPPGRDASGLVRSDRILASVCEAVIGAAYLTFGFERVAPAVIAAYSAQVEEALSHPVDFKSVLQERLARRGEIVAYRIESEQGPPHDRSFVAVAEVAGAALGRGEGKTKKAAEQEAALEALGGEQGVRGEDRLLVDPADEDAG</sequence>
<dbReference type="InterPro" id="IPR011907">
    <property type="entry name" value="RNase_III"/>
</dbReference>
<dbReference type="GO" id="GO:0006397">
    <property type="term" value="P:mRNA processing"/>
    <property type="evidence" value="ECO:0007669"/>
    <property type="project" value="UniProtKB-UniRule"/>
</dbReference>
<dbReference type="GO" id="GO:0004525">
    <property type="term" value="F:ribonuclease III activity"/>
    <property type="evidence" value="ECO:0007669"/>
    <property type="project" value="UniProtKB-UniRule"/>
</dbReference>
<evidence type="ECO:0000256" key="3">
    <source>
        <dbReference type="ARBA" id="ARBA00022664"/>
    </source>
</evidence>
<dbReference type="GO" id="GO:0046872">
    <property type="term" value="F:metal ion binding"/>
    <property type="evidence" value="ECO:0007669"/>
    <property type="project" value="UniProtKB-KW"/>
</dbReference>
<feature type="region of interest" description="Disordered" evidence="9">
    <location>
        <begin position="213"/>
        <end position="236"/>
    </location>
</feature>